<evidence type="ECO:0000313" key="1">
    <source>
        <dbReference type="EMBL" id="VVW51105.1"/>
    </source>
</evidence>
<dbReference type="AlphaFoldDB" id="A0A5K1EK37"/>
<protein>
    <submittedName>
        <fullName evidence="1">Uncharacterized protein</fullName>
    </submittedName>
</protein>
<dbReference type="PANTHER" id="PTHR34222">
    <property type="entry name" value="GAG_PRE-INTEGRS DOMAIN-CONTAINING PROTEIN"/>
    <property type="match status" value="1"/>
</dbReference>
<name>A0A5K1EK37_9MAGN</name>
<dbReference type="Gramene" id="NC6G0024950.1">
    <property type="protein sequence ID" value="NC6G0024950.1:cds"/>
    <property type="gene ID" value="NC6G0024950"/>
</dbReference>
<gene>
    <name evidence="1" type="ORF">NYM_LOCUS20921</name>
</gene>
<sequence length="160" mass="18832">MYGQKKRKVCVYQLMKDVYALRQRDLFVADFYAVLKSKWEDLDYYSDYTWNCPQDQVYHVAKEWENRIFLFLAALKDDFENIRSQILNSEESFSIEDVYSLVEAEEQRRLVISGRKGDHMSYNERSALVSRASVGAARPPRKCTLQETRSHRRVLLGSAS</sequence>
<organism evidence="1">
    <name type="scientific">Nymphaea colorata</name>
    <name type="common">pocket water lily</name>
    <dbReference type="NCBI Taxonomy" id="210225"/>
    <lineage>
        <taxon>Eukaryota</taxon>
        <taxon>Viridiplantae</taxon>
        <taxon>Streptophyta</taxon>
        <taxon>Embryophyta</taxon>
        <taxon>Tracheophyta</taxon>
        <taxon>Spermatophyta</taxon>
        <taxon>Magnoliopsida</taxon>
        <taxon>Nymphaeales</taxon>
        <taxon>Nymphaeaceae</taxon>
        <taxon>Nymphaea</taxon>
    </lineage>
</organism>
<dbReference type="EMBL" id="LR721784">
    <property type="protein sequence ID" value="VVW51105.1"/>
    <property type="molecule type" value="Genomic_DNA"/>
</dbReference>
<proteinExistence type="predicted"/>
<reference evidence="1" key="1">
    <citation type="submission" date="2019-09" db="EMBL/GenBank/DDBJ databases">
        <authorList>
            <person name="Zhang L."/>
        </authorList>
    </citation>
    <scope>NUCLEOTIDE SEQUENCE</scope>
</reference>
<accession>A0A5K1EK37</accession>
<dbReference type="PANTHER" id="PTHR34222:SF79">
    <property type="entry name" value="RETROVIRUS-RELATED POL POLYPROTEIN FROM TRANSPOSON TNT 1-94"/>
    <property type="match status" value="1"/>
</dbReference>